<keyword evidence="7" id="KW-0479">Metal-binding</keyword>
<evidence type="ECO:0000256" key="4">
    <source>
        <dbReference type="ARBA" id="ARBA00022692"/>
    </source>
</evidence>
<dbReference type="HOGENOM" id="CLU_023982_2_3_9"/>
<feature type="transmembrane region" description="Helical" evidence="8">
    <location>
        <begin position="49"/>
        <end position="74"/>
    </location>
</feature>
<evidence type="ECO:0000256" key="2">
    <source>
        <dbReference type="ARBA" id="ARBA00022475"/>
    </source>
</evidence>
<comment type="subcellular location">
    <subcellularLocation>
        <location evidence="1">Cell membrane</location>
        <topology evidence="1">Multi-pass membrane protein</topology>
    </subcellularLocation>
</comment>
<evidence type="ECO:0000256" key="8">
    <source>
        <dbReference type="SAM" id="Phobius"/>
    </source>
</evidence>
<dbReference type="AlphaFoldDB" id="A0A090YPY3"/>
<keyword evidence="7" id="KW-0460">Magnesium</keyword>
<proteinExistence type="predicted"/>
<dbReference type="GO" id="GO:0044038">
    <property type="term" value="P:cell wall macromolecule biosynthetic process"/>
    <property type="evidence" value="ECO:0007669"/>
    <property type="project" value="TreeGrafter"/>
</dbReference>
<feature type="transmembrane region" description="Helical" evidence="8">
    <location>
        <begin position="189"/>
        <end position="208"/>
    </location>
</feature>
<dbReference type="EMBL" id="JMQA01000039">
    <property type="protein sequence ID" value="KFN00889.1"/>
    <property type="molecule type" value="Genomic_DNA"/>
</dbReference>
<comment type="caution">
    <text evidence="9">The sequence shown here is derived from an EMBL/GenBank/DDBJ whole genome shotgun (WGS) entry which is preliminary data.</text>
</comment>
<dbReference type="PANTHER" id="PTHR22926">
    <property type="entry name" value="PHOSPHO-N-ACETYLMURAMOYL-PENTAPEPTIDE-TRANSFERASE"/>
    <property type="match status" value="1"/>
</dbReference>
<evidence type="ECO:0000313" key="10">
    <source>
        <dbReference type="Proteomes" id="UP000029278"/>
    </source>
</evidence>
<dbReference type="Pfam" id="PF00953">
    <property type="entry name" value="Glycos_transf_4"/>
    <property type="match status" value="1"/>
</dbReference>
<keyword evidence="3 9" id="KW-0808">Transferase</keyword>
<evidence type="ECO:0000313" key="9">
    <source>
        <dbReference type="EMBL" id="KFN00889.1"/>
    </source>
</evidence>
<evidence type="ECO:0000256" key="5">
    <source>
        <dbReference type="ARBA" id="ARBA00022989"/>
    </source>
</evidence>
<dbReference type="GO" id="GO:0009103">
    <property type="term" value="P:lipopolysaccharide biosynthetic process"/>
    <property type="evidence" value="ECO:0007669"/>
    <property type="project" value="TreeGrafter"/>
</dbReference>
<dbReference type="GO" id="GO:0016780">
    <property type="term" value="F:phosphotransferase activity, for other substituted phosphate groups"/>
    <property type="evidence" value="ECO:0007669"/>
    <property type="project" value="InterPro"/>
</dbReference>
<comment type="cofactor">
    <cofactor evidence="7">
        <name>Mg(2+)</name>
        <dbReference type="ChEBI" id="CHEBI:18420"/>
    </cofactor>
</comment>
<dbReference type="GO" id="GO:0071555">
    <property type="term" value="P:cell wall organization"/>
    <property type="evidence" value="ECO:0007669"/>
    <property type="project" value="TreeGrafter"/>
</dbReference>
<dbReference type="Proteomes" id="UP000029278">
    <property type="component" value="Unassembled WGS sequence"/>
</dbReference>
<feature type="transmembrane region" description="Helical" evidence="8">
    <location>
        <begin position="294"/>
        <end position="313"/>
    </location>
</feature>
<evidence type="ECO:0000256" key="3">
    <source>
        <dbReference type="ARBA" id="ARBA00022679"/>
    </source>
</evidence>
<feature type="transmembrane region" description="Helical" evidence="8">
    <location>
        <begin position="215"/>
        <end position="233"/>
    </location>
</feature>
<feature type="transmembrane region" description="Helical" evidence="8">
    <location>
        <begin position="239"/>
        <end position="256"/>
    </location>
</feature>
<feature type="binding site" evidence="7">
    <location>
        <position position="207"/>
    </location>
    <ligand>
        <name>Mg(2+)</name>
        <dbReference type="ChEBI" id="CHEBI:18420"/>
    </ligand>
</feature>
<keyword evidence="2" id="KW-1003">Cell membrane</keyword>
<evidence type="ECO:0000256" key="6">
    <source>
        <dbReference type="ARBA" id="ARBA00023136"/>
    </source>
</evidence>
<feature type="binding site" evidence="7">
    <location>
        <position position="267"/>
    </location>
    <ligand>
        <name>Mg(2+)</name>
        <dbReference type="ChEBI" id="CHEBI:18420"/>
    </ligand>
</feature>
<dbReference type="PANTHER" id="PTHR22926:SF3">
    <property type="entry name" value="UNDECAPRENYL-PHOSPHATE ALPHA-N-ACETYLGLUCOSAMINYL 1-PHOSPHATE TRANSFERASE"/>
    <property type="match status" value="1"/>
</dbReference>
<name>A0A090YPY3_PAEMA</name>
<feature type="transmembrane region" description="Helical" evidence="8">
    <location>
        <begin position="120"/>
        <end position="139"/>
    </location>
</feature>
<keyword evidence="5 8" id="KW-1133">Transmembrane helix</keyword>
<organism evidence="9 10">
    <name type="scientific">Paenibacillus macerans</name>
    <name type="common">Bacillus macerans</name>
    <dbReference type="NCBI Taxonomy" id="44252"/>
    <lineage>
        <taxon>Bacteria</taxon>
        <taxon>Bacillati</taxon>
        <taxon>Bacillota</taxon>
        <taxon>Bacilli</taxon>
        <taxon>Bacillales</taxon>
        <taxon>Paenibacillaceae</taxon>
        <taxon>Paenibacillus</taxon>
    </lineage>
</organism>
<evidence type="ECO:0000256" key="1">
    <source>
        <dbReference type="ARBA" id="ARBA00004651"/>
    </source>
</evidence>
<protein>
    <submittedName>
        <fullName evidence="9">Glycosyl transferase 4 family protein</fullName>
    </submittedName>
</protein>
<dbReference type="STRING" id="44252.DJ90_4524"/>
<keyword evidence="6 8" id="KW-0472">Membrane</keyword>
<keyword evidence="10" id="KW-1185">Reference proteome</keyword>
<dbReference type="GO" id="GO:0005886">
    <property type="term" value="C:plasma membrane"/>
    <property type="evidence" value="ECO:0007669"/>
    <property type="project" value="UniProtKB-SubCell"/>
</dbReference>
<feature type="transmembrane region" description="Helical" evidence="8">
    <location>
        <begin position="263"/>
        <end position="282"/>
    </location>
</feature>
<dbReference type="PATRIC" id="fig|44252.3.peg.4777"/>
<evidence type="ECO:0000256" key="7">
    <source>
        <dbReference type="PIRSR" id="PIRSR600715-1"/>
    </source>
</evidence>
<gene>
    <name evidence="9" type="ORF">DJ90_4524</name>
</gene>
<dbReference type="GO" id="GO:0046872">
    <property type="term" value="F:metal ion binding"/>
    <property type="evidence" value="ECO:0007669"/>
    <property type="project" value="UniProtKB-KW"/>
</dbReference>
<keyword evidence="4 8" id="KW-0812">Transmembrane</keyword>
<feature type="transmembrane region" description="Helical" evidence="8">
    <location>
        <begin position="95"/>
        <end position="114"/>
    </location>
</feature>
<feature type="transmembrane region" description="Helical" evidence="8">
    <location>
        <begin position="151"/>
        <end position="169"/>
    </location>
</feature>
<feature type="transmembrane region" description="Helical" evidence="8">
    <location>
        <begin position="12"/>
        <end position="34"/>
    </location>
</feature>
<accession>A0A090YPY3</accession>
<dbReference type="CDD" id="cd06853">
    <property type="entry name" value="GT_WecA_like"/>
    <property type="match status" value="1"/>
</dbReference>
<reference evidence="9 10" key="1">
    <citation type="submission" date="2014-04" db="EMBL/GenBank/DDBJ databases">
        <authorList>
            <person name="Bishop-Lilly K.A."/>
            <person name="Broomall S.M."/>
            <person name="Chain P.S."/>
            <person name="Chertkov O."/>
            <person name="Coyne S.R."/>
            <person name="Daligault H.E."/>
            <person name="Davenport K.W."/>
            <person name="Erkkila T."/>
            <person name="Frey K.G."/>
            <person name="Gibbons H.S."/>
            <person name="Gu W."/>
            <person name="Jaissle J."/>
            <person name="Johnson S.L."/>
            <person name="Koroleva G.I."/>
            <person name="Ladner J.T."/>
            <person name="Lo C.-C."/>
            <person name="Minogue T.D."/>
            <person name="Munk C."/>
            <person name="Palacios G.F."/>
            <person name="Redden C.L."/>
            <person name="Rosenzweig C.N."/>
            <person name="Scholz M.B."/>
            <person name="Teshima H."/>
            <person name="Xu Y."/>
        </authorList>
    </citation>
    <scope>NUCLEOTIDE SEQUENCE [LARGE SCALE GENOMIC DNA]</scope>
    <source>
        <strain evidence="9 10">8244</strain>
    </source>
</reference>
<dbReference type="InterPro" id="IPR000715">
    <property type="entry name" value="Glycosyl_transferase_4"/>
</dbReference>
<sequence length="367" mass="40724">MYHRYGLRFTLRLLTVCSYCSMYSTSFKILFIIWDVKVNKSIHLVVSKILYVLSFLLSFLIVYFLIPPLGKLAFRLDFVDKPRADNERKIHRQPIPLTASYAIFTGFFVSYLLFTRDFSWETGALFGGGLLLLAIGTVDDWYKTKGRDFPALPKLIVQVSAAVLVYFAGIQFNGFVNPLSGQYVFLPEWLQFILTILWIFGVTTVVNFSDGLDGLAGGLSAISAVTLFVVAVTKGQTNSAMLSITLIGVTLAYLRYNKPPAKVFMGDAGATFLGFMLAVIALDGAFKQATVLSLFIPVLALGVPIFDNLFVVIKRMMEGKSPYQADASQVHYRLLRAGFSQKQAVVVLYLVSTCLGLSSIILLLLQT</sequence>
<feature type="transmembrane region" description="Helical" evidence="8">
    <location>
        <begin position="344"/>
        <end position="365"/>
    </location>
</feature>